<dbReference type="PROSITE" id="PS50297">
    <property type="entry name" value="ANK_REP_REGION"/>
    <property type="match status" value="2"/>
</dbReference>
<dbReference type="Gene3D" id="1.25.40.20">
    <property type="entry name" value="Ankyrin repeat-containing domain"/>
    <property type="match status" value="1"/>
</dbReference>
<dbReference type="SMART" id="SM00248">
    <property type="entry name" value="ANK"/>
    <property type="match status" value="2"/>
</dbReference>
<comment type="caution">
    <text evidence="5">The sequence shown here is derived from an EMBL/GenBank/DDBJ whole genome shotgun (WGS) entry which is preliminary data.</text>
</comment>
<dbReference type="PROSITE" id="PS50088">
    <property type="entry name" value="ANK_REPEAT"/>
    <property type="match status" value="2"/>
</dbReference>
<keyword evidence="1" id="KW-0677">Repeat</keyword>
<keyword evidence="4" id="KW-1133">Transmembrane helix</keyword>
<dbReference type="PANTHER" id="PTHR24186">
    <property type="entry name" value="PROTEIN PHOSPHATASE 1 REGULATORY SUBUNIT"/>
    <property type="match status" value="1"/>
</dbReference>
<dbReference type="PANTHER" id="PTHR24186:SF26">
    <property type="entry name" value="ANKYRIN REPEAT PLANT PROTEIN"/>
    <property type="match status" value="1"/>
</dbReference>
<dbReference type="Proteomes" id="UP001279734">
    <property type="component" value="Unassembled WGS sequence"/>
</dbReference>
<reference evidence="5" key="1">
    <citation type="submission" date="2023-05" db="EMBL/GenBank/DDBJ databases">
        <title>Nepenthes gracilis genome sequencing.</title>
        <authorList>
            <person name="Fukushima K."/>
        </authorList>
    </citation>
    <scope>NUCLEOTIDE SEQUENCE</scope>
    <source>
        <strain evidence="5">SING2019-196</strain>
    </source>
</reference>
<keyword evidence="6" id="KW-1185">Reference proteome</keyword>
<sequence>MYSVRTINTINGKTRGPYFEFGSDGMDPMMPFMLLPSKEFRTMVVNLMFLLHTSLVSLGIILGILKIFTEALLELLMTTDPSNRTVLHTAASQGHTEVVNFLLERNNNLATIARNNEKTSLHSAARNGNLEVVEALMSKEPGIAMRIDKKGQTALHMAVKGTEH</sequence>
<organism evidence="5 6">
    <name type="scientific">Nepenthes gracilis</name>
    <name type="common">Slender pitcher plant</name>
    <dbReference type="NCBI Taxonomy" id="150966"/>
    <lineage>
        <taxon>Eukaryota</taxon>
        <taxon>Viridiplantae</taxon>
        <taxon>Streptophyta</taxon>
        <taxon>Embryophyta</taxon>
        <taxon>Tracheophyta</taxon>
        <taxon>Spermatophyta</taxon>
        <taxon>Magnoliopsida</taxon>
        <taxon>eudicotyledons</taxon>
        <taxon>Gunneridae</taxon>
        <taxon>Pentapetalae</taxon>
        <taxon>Caryophyllales</taxon>
        <taxon>Nepenthaceae</taxon>
        <taxon>Nepenthes</taxon>
    </lineage>
</organism>
<dbReference type="Pfam" id="PF12796">
    <property type="entry name" value="Ank_2"/>
    <property type="match status" value="1"/>
</dbReference>
<evidence type="ECO:0000256" key="3">
    <source>
        <dbReference type="PROSITE-ProRule" id="PRU00023"/>
    </source>
</evidence>
<name>A0AAD3T201_NEPGR</name>
<evidence type="ECO:0000313" key="6">
    <source>
        <dbReference type="Proteomes" id="UP001279734"/>
    </source>
</evidence>
<feature type="repeat" description="ANK" evidence="3">
    <location>
        <begin position="116"/>
        <end position="148"/>
    </location>
</feature>
<evidence type="ECO:0000313" key="5">
    <source>
        <dbReference type="EMBL" id="GMH22158.1"/>
    </source>
</evidence>
<keyword evidence="4" id="KW-0472">Membrane</keyword>
<evidence type="ECO:0000256" key="4">
    <source>
        <dbReference type="SAM" id="Phobius"/>
    </source>
</evidence>
<proteinExistence type="predicted"/>
<accession>A0AAD3T201</accession>
<feature type="transmembrane region" description="Helical" evidence="4">
    <location>
        <begin position="43"/>
        <end position="68"/>
    </location>
</feature>
<feature type="repeat" description="ANK" evidence="3">
    <location>
        <begin position="82"/>
        <end position="114"/>
    </location>
</feature>
<evidence type="ECO:0000256" key="1">
    <source>
        <dbReference type="ARBA" id="ARBA00022737"/>
    </source>
</evidence>
<keyword evidence="2 3" id="KW-0040">ANK repeat</keyword>
<dbReference type="GO" id="GO:0005886">
    <property type="term" value="C:plasma membrane"/>
    <property type="evidence" value="ECO:0007669"/>
    <property type="project" value="TreeGrafter"/>
</dbReference>
<dbReference type="InterPro" id="IPR002110">
    <property type="entry name" value="Ankyrin_rpt"/>
</dbReference>
<gene>
    <name evidence="5" type="ORF">Nepgr_024001</name>
</gene>
<evidence type="ECO:0000256" key="2">
    <source>
        <dbReference type="ARBA" id="ARBA00023043"/>
    </source>
</evidence>
<dbReference type="AlphaFoldDB" id="A0AAD3T201"/>
<keyword evidence="4" id="KW-0812">Transmembrane</keyword>
<dbReference type="SUPFAM" id="SSF48403">
    <property type="entry name" value="Ankyrin repeat"/>
    <property type="match status" value="1"/>
</dbReference>
<dbReference type="InterPro" id="IPR036770">
    <property type="entry name" value="Ankyrin_rpt-contain_sf"/>
</dbReference>
<dbReference type="EMBL" id="BSYO01000024">
    <property type="protein sequence ID" value="GMH22158.1"/>
    <property type="molecule type" value="Genomic_DNA"/>
</dbReference>
<protein>
    <submittedName>
        <fullName evidence="5">Uncharacterized protein</fullName>
    </submittedName>
</protein>